<gene>
    <name evidence="2" type="ORF">JIN81_09590</name>
</gene>
<organism evidence="2 3">
    <name type="scientific">Haloferula rosea</name>
    <dbReference type="NCBI Taxonomy" id="490093"/>
    <lineage>
        <taxon>Bacteria</taxon>
        <taxon>Pseudomonadati</taxon>
        <taxon>Verrucomicrobiota</taxon>
        <taxon>Verrucomicrobiia</taxon>
        <taxon>Verrucomicrobiales</taxon>
        <taxon>Verrucomicrobiaceae</taxon>
        <taxon>Haloferula</taxon>
    </lineage>
</organism>
<keyword evidence="1" id="KW-0472">Membrane</keyword>
<protein>
    <recommendedName>
        <fullName evidence="4">DUF3618 domain-containing protein</fullName>
    </recommendedName>
</protein>
<evidence type="ECO:0008006" key="4">
    <source>
        <dbReference type="Google" id="ProtNLM"/>
    </source>
</evidence>
<reference evidence="2" key="1">
    <citation type="submission" date="2021-01" db="EMBL/GenBank/DDBJ databases">
        <title>Modified the classification status of verrucomicrobia.</title>
        <authorList>
            <person name="Feng X."/>
        </authorList>
    </citation>
    <scope>NUCLEOTIDE SEQUENCE</scope>
    <source>
        <strain evidence="2">KCTC 22201</strain>
    </source>
</reference>
<name>A0A934RB36_9BACT</name>
<evidence type="ECO:0000313" key="3">
    <source>
        <dbReference type="Proteomes" id="UP000658278"/>
    </source>
</evidence>
<evidence type="ECO:0000313" key="2">
    <source>
        <dbReference type="EMBL" id="MBK1827275.1"/>
    </source>
</evidence>
<feature type="transmembrane region" description="Helical" evidence="1">
    <location>
        <begin position="81"/>
        <end position="101"/>
    </location>
</feature>
<keyword evidence="1" id="KW-0812">Transmembrane</keyword>
<keyword evidence="3" id="KW-1185">Reference proteome</keyword>
<evidence type="ECO:0000256" key="1">
    <source>
        <dbReference type="SAM" id="Phobius"/>
    </source>
</evidence>
<feature type="transmembrane region" description="Helical" evidence="1">
    <location>
        <begin position="52"/>
        <end position="69"/>
    </location>
</feature>
<keyword evidence="1" id="KW-1133">Transmembrane helix</keyword>
<dbReference type="Proteomes" id="UP000658278">
    <property type="component" value="Unassembled WGS sequence"/>
</dbReference>
<comment type="caution">
    <text evidence="2">The sequence shown here is derived from an EMBL/GenBank/DDBJ whole genome shotgun (WGS) entry which is preliminary data.</text>
</comment>
<accession>A0A934RB36</accession>
<dbReference type="EMBL" id="JAENII010000006">
    <property type="protein sequence ID" value="MBK1827275.1"/>
    <property type="molecule type" value="Genomic_DNA"/>
</dbReference>
<dbReference type="AlphaFoldDB" id="A0A934RB36"/>
<sequence>MAPAPEKHSAEVEALIRRLEASRDGLGDHIVELRHKLDVPARIKGAVMGKPWLWFGGSLGAGLVASRLFRRPRKTKKKGKLFGLLFTAAVTFLKPTLTRVITSELQRRFMDHADSKQARLPLPKK</sequence>
<dbReference type="RefSeq" id="WP_200278726.1">
    <property type="nucleotide sequence ID" value="NZ_JAENII010000006.1"/>
</dbReference>
<proteinExistence type="predicted"/>